<accession>A0ABU6KD75</accession>
<dbReference type="EC" id="3.5.-.-" evidence="2"/>
<dbReference type="PANTHER" id="PTHR22642:SF2">
    <property type="entry name" value="PROTEIN LONG AFTER FAR-RED 3"/>
    <property type="match status" value="1"/>
</dbReference>
<evidence type="ECO:0000313" key="3">
    <source>
        <dbReference type="Proteomes" id="UP001335737"/>
    </source>
</evidence>
<dbReference type="SUPFAM" id="SSF51556">
    <property type="entry name" value="Metallo-dependent hydrolases"/>
    <property type="match status" value="1"/>
</dbReference>
<dbReference type="RefSeq" id="WP_327606839.1">
    <property type="nucleotide sequence ID" value="NZ_JARZFX010000002.1"/>
</dbReference>
<dbReference type="Proteomes" id="UP001335737">
    <property type="component" value="Unassembled WGS sequence"/>
</dbReference>
<dbReference type="GO" id="GO:0016787">
    <property type="term" value="F:hydrolase activity"/>
    <property type="evidence" value="ECO:0007669"/>
    <property type="project" value="UniProtKB-KW"/>
</dbReference>
<comment type="caution">
    <text evidence="2">The sequence shown here is derived from an EMBL/GenBank/DDBJ whole genome shotgun (WGS) entry which is preliminary data.</text>
</comment>
<keyword evidence="3" id="KW-1185">Reference proteome</keyword>
<reference evidence="2 3" key="1">
    <citation type="journal article" date="2024" name="Int. J. Syst. Evol. Microbiol.">
        <title>Virgibacillus tibetensis sp. nov., isolated from salt lake on the Tibetan Plateau of China.</title>
        <authorList>
            <person name="Phurbu D."/>
            <person name="Liu Z.-X."/>
            <person name="Wang R."/>
            <person name="Zheng Y.-Y."/>
            <person name="Liu H.-C."/>
            <person name="Zhou Y.-G."/>
            <person name="Yu Y.-J."/>
            <person name="Li A.-H."/>
        </authorList>
    </citation>
    <scope>NUCLEOTIDE SEQUENCE [LARGE SCALE GENOMIC DNA]</scope>
    <source>
        <strain evidence="2 3">C22-A2</strain>
    </source>
</reference>
<protein>
    <submittedName>
        <fullName evidence="2">Amidohydrolase</fullName>
        <ecNumber evidence="2">3.5.-.-</ecNumber>
    </submittedName>
</protein>
<sequence>MGNYKEADLILINANVITMDEALPKANSVVVKDGLIIFVGDKEDSLSWQGDNTEITDLNGKTVLPGFVESHIHPALYGLNLLEIDCRTPQVSSIEDILIKVQEQTGETQEGQWIRGWGWDDSKLQEKRNPTRWDLDKVAPNHPVILKRTCSHVAVANSKALEISGITKETKDPKGGHIVHDEFSGEITGLLQEKAQGLLSIPHYEFKDVVKGMKLAQKDFAKWGITTVHDMSTQTAELQVYQYLLENDELDVRVRPWIWALDQNGMTGLHNEVLSTGLRSGFGNDMLKIQGMKFMLDGSVGGRTAAVNESYENSNDKGILYCDVKDVSPYMKQAMESGLRVAIHGIGERAIEVALQGFEEASKSMDISTMRNRIEHCALPTENHLSRMKKMELIAGSSIGFLYHIGDSYLNNLGSERMKRVYPHKSFKEYGIVAPGNSDLPVTGGNPWTGIYAAVTRKSMTGQVLDETQNISVFDALKAYTSDAAYSSFEEQSIGVIRPLGKADIIVVSDDPFDIDVENLKDINVESTFINGRLIYSESMTKEITRG</sequence>
<keyword evidence="2" id="KW-0378">Hydrolase</keyword>
<name>A0ABU6KD75_9BACI</name>
<dbReference type="SUPFAM" id="SSF51338">
    <property type="entry name" value="Composite domain of metallo-dependent hydrolases"/>
    <property type="match status" value="1"/>
</dbReference>
<dbReference type="Gene3D" id="3.10.310.70">
    <property type="match status" value="1"/>
</dbReference>
<evidence type="ECO:0000259" key="1">
    <source>
        <dbReference type="Pfam" id="PF07969"/>
    </source>
</evidence>
<dbReference type="Gene3D" id="3.20.20.140">
    <property type="entry name" value="Metal-dependent hydrolases"/>
    <property type="match status" value="1"/>
</dbReference>
<dbReference type="EMBL" id="JARZFX010000002">
    <property type="protein sequence ID" value="MEC5423283.1"/>
    <property type="molecule type" value="Genomic_DNA"/>
</dbReference>
<dbReference type="Pfam" id="PF07969">
    <property type="entry name" value="Amidohydro_3"/>
    <property type="match status" value="1"/>
</dbReference>
<dbReference type="InterPro" id="IPR013108">
    <property type="entry name" value="Amidohydro_3"/>
</dbReference>
<feature type="domain" description="Amidohydrolase 3" evidence="1">
    <location>
        <begin position="54"/>
        <end position="536"/>
    </location>
</feature>
<dbReference type="InterPro" id="IPR011059">
    <property type="entry name" value="Metal-dep_hydrolase_composite"/>
</dbReference>
<gene>
    <name evidence="2" type="ORF">QGM71_07185</name>
</gene>
<dbReference type="CDD" id="cd01300">
    <property type="entry name" value="YtcJ_like"/>
    <property type="match status" value="1"/>
</dbReference>
<dbReference type="InterPro" id="IPR032466">
    <property type="entry name" value="Metal_Hydrolase"/>
</dbReference>
<dbReference type="InterPro" id="IPR033932">
    <property type="entry name" value="YtcJ-like"/>
</dbReference>
<organism evidence="2 3">
    <name type="scientific">Virgibacillus tibetensis</name>
    <dbReference type="NCBI Taxonomy" id="3042313"/>
    <lineage>
        <taxon>Bacteria</taxon>
        <taxon>Bacillati</taxon>
        <taxon>Bacillota</taxon>
        <taxon>Bacilli</taxon>
        <taxon>Bacillales</taxon>
        <taxon>Bacillaceae</taxon>
        <taxon>Virgibacillus</taxon>
    </lineage>
</organism>
<evidence type="ECO:0000313" key="2">
    <source>
        <dbReference type="EMBL" id="MEC5423283.1"/>
    </source>
</evidence>
<dbReference type="PANTHER" id="PTHR22642">
    <property type="entry name" value="IMIDAZOLONEPROPIONASE"/>
    <property type="match status" value="1"/>
</dbReference>
<proteinExistence type="predicted"/>
<dbReference type="Gene3D" id="2.30.40.10">
    <property type="entry name" value="Urease, subunit C, domain 1"/>
    <property type="match status" value="1"/>
</dbReference>